<feature type="binding site" evidence="10 12">
    <location>
        <position position="118"/>
    </location>
    <ligand>
        <name>L-glutamine</name>
        <dbReference type="ChEBI" id="CHEBI:58359"/>
    </ligand>
</feature>
<dbReference type="PROSITE" id="PS51273">
    <property type="entry name" value="GATASE_TYPE_1"/>
    <property type="match status" value="1"/>
</dbReference>
<dbReference type="FunFam" id="3.40.50.880:FF:000010">
    <property type="entry name" value="uncharacterized protein LOC100176842 isoform X2"/>
    <property type="match status" value="1"/>
</dbReference>
<evidence type="ECO:0000313" key="13">
    <source>
        <dbReference type="EMBL" id="AZS51433.1"/>
    </source>
</evidence>
<keyword evidence="14" id="KW-1185">Reference proteome</keyword>
<name>A0A3S9XG74_9GAMM</name>
<evidence type="ECO:0000256" key="6">
    <source>
        <dbReference type="ARBA" id="ARBA00047992"/>
    </source>
</evidence>
<comment type="similarity">
    <text evidence="1 10">Belongs to the glutaminase PdxT/SNO family.</text>
</comment>
<dbReference type="NCBIfam" id="TIGR03800">
    <property type="entry name" value="PLP_synth_Pdx2"/>
    <property type="match status" value="1"/>
</dbReference>
<evidence type="ECO:0000256" key="10">
    <source>
        <dbReference type="HAMAP-Rule" id="MF_01615"/>
    </source>
</evidence>
<dbReference type="SUPFAM" id="SSF52317">
    <property type="entry name" value="Class I glutamine amidotransferase-like"/>
    <property type="match status" value="1"/>
</dbReference>
<comment type="pathway">
    <text evidence="10">Cofactor biosynthesis; pyridoxal 5'-phosphate biosynthesis.</text>
</comment>
<evidence type="ECO:0000256" key="7">
    <source>
        <dbReference type="ARBA" id="ARBA00049534"/>
    </source>
</evidence>
<dbReference type="PROSITE" id="PS01236">
    <property type="entry name" value="PDXT_SNO_1"/>
    <property type="match status" value="1"/>
</dbReference>
<dbReference type="KEGG" id="emo:DM558_11935"/>
<evidence type="ECO:0000256" key="9">
    <source>
        <dbReference type="ARBA" id="ARBA00064749"/>
    </source>
</evidence>
<evidence type="ECO:0000256" key="5">
    <source>
        <dbReference type="ARBA" id="ARBA00023239"/>
    </source>
</evidence>
<dbReference type="Proteomes" id="UP000273143">
    <property type="component" value="Chromosome"/>
</dbReference>
<dbReference type="InterPro" id="IPR029062">
    <property type="entry name" value="Class_I_gatase-like"/>
</dbReference>
<gene>
    <name evidence="10 13" type="primary">pdxT</name>
    <name evidence="13" type="ORF">DM558_11935</name>
</gene>
<dbReference type="UniPathway" id="UPA00245"/>
<evidence type="ECO:0000256" key="4">
    <source>
        <dbReference type="ARBA" id="ARBA00022962"/>
    </source>
</evidence>
<comment type="subunit">
    <text evidence="9 10">In the presence of PdxS, forms a dodecamer of heterodimers. Only shows activity in the heterodimer.</text>
</comment>
<feature type="active site" description="Charge relay system" evidence="10 11">
    <location>
        <position position="182"/>
    </location>
</feature>
<organism evidence="13 14">
    <name type="scientific">Entomomonas moraniae</name>
    <dbReference type="NCBI Taxonomy" id="2213226"/>
    <lineage>
        <taxon>Bacteria</taxon>
        <taxon>Pseudomonadati</taxon>
        <taxon>Pseudomonadota</taxon>
        <taxon>Gammaproteobacteria</taxon>
        <taxon>Pseudomonadales</taxon>
        <taxon>Pseudomonadaceae</taxon>
        <taxon>Entomomonas</taxon>
    </lineage>
</organism>
<keyword evidence="2 10" id="KW-0378">Hydrolase</keyword>
<feature type="binding site" evidence="10 12">
    <location>
        <begin position="146"/>
        <end position="147"/>
    </location>
    <ligand>
        <name>L-glutamine</name>
        <dbReference type="ChEBI" id="CHEBI:58359"/>
    </ligand>
</feature>
<dbReference type="PROSITE" id="PS51130">
    <property type="entry name" value="PDXT_SNO_2"/>
    <property type="match status" value="1"/>
</dbReference>
<keyword evidence="5 10" id="KW-0456">Lyase</keyword>
<comment type="catalytic activity">
    <reaction evidence="6 10">
        <text>aldehydo-D-ribose 5-phosphate + D-glyceraldehyde 3-phosphate + L-glutamine = pyridoxal 5'-phosphate + L-glutamate + phosphate + 3 H2O + H(+)</text>
        <dbReference type="Rhea" id="RHEA:31507"/>
        <dbReference type="ChEBI" id="CHEBI:15377"/>
        <dbReference type="ChEBI" id="CHEBI:15378"/>
        <dbReference type="ChEBI" id="CHEBI:29985"/>
        <dbReference type="ChEBI" id="CHEBI:43474"/>
        <dbReference type="ChEBI" id="CHEBI:58273"/>
        <dbReference type="ChEBI" id="CHEBI:58359"/>
        <dbReference type="ChEBI" id="CHEBI:59776"/>
        <dbReference type="ChEBI" id="CHEBI:597326"/>
        <dbReference type="EC" id="4.3.3.6"/>
    </reaction>
</comment>
<feature type="active site" description="Charge relay system" evidence="10 11">
    <location>
        <position position="184"/>
    </location>
</feature>
<dbReference type="AlphaFoldDB" id="A0A3S9XG74"/>
<dbReference type="EMBL" id="CP029822">
    <property type="protein sequence ID" value="AZS51433.1"/>
    <property type="molecule type" value="Genomic_DNA"/>
</dbReference>
<dbReference type="GO" id="GO:0005829">
    <property type="term" value="C:cytosol"/>
    <property type="evidence" value="ECO:0007669"/>
    <property type="project" value="TreeGrafter"/>
</dbReference>
<evidence type="ECO:0000256" key="12">
    <source>
        <dbReference type="PIRSR" id="PIRSR005639-2"/>
    </source>
</evidence>
<evidence type="ECO:0000256" key="3">
    <source>
        <dbReference type="ARBA" id="ARBA00022898"/>
    </source>
</evidence>
<dbReference type="Pfam" id="PF01174">
    <property type="entry name" value="SNO"/>
    <property type="match status" value="1"/>
</dbReference>
<evidence type="ECO:0000256" key="8">
    <source>
        <dbReference type="ARBA" id="ARBA00054599"/>
    </source>
</evidence>
<dbReference type="InterPro" id="IPR002161">
    <property type="entry name" value="PdxT/SNO"/>
</dbReference>
<dbReference type="GO" id="GO:0008614">
    <property type="term" value="P:pyridoxine metabolic process"/>
    <property type="evidence" value="ECO:0007669"/>
    <property type="project" value="TreeGrafter"/>
</dbReference>
<feature type="binding site" evidence="10 12">
    <location>
        <begin position="58"/>
        <end position="60"/>
    </location>
    <ligand>
        <name>L-glutamine</name>
        <dbReference type="ChEBI" id="CHEBI:58359"/>
    </ligand>
</feature>
<dbReference type="GO" id="GO:1903600">
    <property type="term" value="C:glutaminase complex"/>
    <property type="evidence" value="ECO:0007669"/>
    <property type="project" value="TreeGrafter"/>
</dbReference>
<evidence type="ECO:0000256" key="2">
    <source>
        <dbReference type="ARBA" id="ARBA00022801"/>
    </source>
</evidence>
<feature type="active site" description="Nucleophile" evidence="10 11">
    <location>
        <position position="89"/>
    </location>
</feature>
<dbReference type="GO" id="GO:0006543">
    <property type="term" value="P:L-glutamine catabolic process"/>
    <property type="evidence" value="ECO:0007669"/>
    <property type="project" value="UniProtKB-UniRule"/>
</dbReference>
<reference evidence="14" key="1">
    <citation type="submission" date="2018-06" db="EMBL/GenBank/DDBJ databases">
        <title>Complete genome of Pseudomonas insecticola strain QZS01.</title>
        <authorList>
            <person name="Wang J."/>
            <person name="Su Q."/>
        </authorList>
    </citation>
    <scope>NUCLEOTIDE SEQUENCE [LARGE SCALE GENOMIC DNA]</scope>
    <source>
        <strain evidence="14">QZS01</strain>
    </source>
</reference>
<dbReference type="InterPro" id="IPR021196">
    <property type="entry name" value="PdxT/SNO_CS"/>
</dbReference>
<sequence>MQSACKIEGGNVKTIGVLALQGAITEHLQMLVHLQVKAEPVKTREDLATVDALIIPGGESTAISRLIQQQGLFNEIQKFAKTHPVLGTCAGLILCAKHIIQSDNKVIPLDLIDMTVERNGFGRQVDSFETTLAVSNIADDIPAVFIRAPFIQSVGKDVKVLSVCDDKIVMAEQGNILVMSFHPELTKDTRVFEYFIKKIQ</sequence>
<comment type="function">
    <text evidence="8 10">Catalyzes the hydrolysis of glutamine to glutamate and ammonia as part of the biosynthesis of pyridoxal 5'-phosphate. The resulting ammonia molecule is channeled to the active site of PdxS.</text>
</comment>
<keyword evidence="4 10" id="KW-0315">Glutamine amidotransferase</keyword>
<dbReference type="PANTHER" id="PTHR31559">
    <property type="entry name" value="PYRIDOXAL 5'-PHOSPHATE SYNTHASE SUBUNIT SNO"/>
    <property type="match status" value="1"/>
</dbReference>
<dbReference type="PIRSF" id="PIRSF005639">
    <property type="entry name" value="Glut_amidoT_SNO"/>
    <property type="match status" value="1"/>
</dbReference>
<dbReference type="GO" id="GO:0004359">
    <property type="term" value="F:glutaminase activity"/>
    <property type="evidence" value="ECO:0007669"/>
    <property type="project" value="UniProtKB-UniRule"/>
</dbReference>
<dbReference type="EC" id="4.3.3.6" evidence="10"/>
<dbReference type="HAMAP" id="MF_01615">
    <property type="entry name" value="PdxT"/>
    <property type="match status" value="1"/>
</dbReference>
<comment type="catalytic activity">
    <reaction evidence="7 10">
        <text>L-glutamine + H2O = L-glutamate + NH4(+)</text>
        <dbReference type="Rhea" id="RHEA:15889"/>
        <dbReference type="ChEBI" id="CHEBI:15377"/>
        <dbReference type="ChEBI" id="CHEBI:28938"/>
        <dbReference type="ChEBI" id="CHEBI:29985"/>
        <dbReference type="ChEBI" id="CHEBI:58359"/>
        <dbReference type="EC" id="3.5.1.2"/>
    </reaction>
</comment>
<dbReference type="GO" id="GO:0042823">
    <property type="term" value="P:pyridoxal phosphate biosynthetic process"/>
    <property type="evidence" value="ECO:0007669"/>
    <property type="project" value="UniProtKB-UniRule"/>
</dbReference>
<evidence type="ECO:0000313" key="14">
    <source>
        <dbReference type="Proteomes" id="UP000273143"/>
    </source>
</evidence>
<keyword evidence="3 10" id="KW-0663">Pyridoxal phosphate</keyword>
<proteinExistence type="inferred from homology"/>
<accession>A0A3S9XG74</accession>
<evidence type="ECO:0000256" key="1">
    <source>
        <dbReference type="ARBA" id="ARBA00008345"/>
    </source>
</evidence>
<dbReference type="PANTHER" id="PTHR31559:SF0">
    <property type="entry name" value="PYRIDOXAL 5'-PHOSPHATE SYNTHASE SUBUNIT SNO1-RELATED"/>
    <property type="match status" value="1"/>
</dbReference>
<dbReference type="EC" id="3.5.1.2" evidence="10"/>
<dbReference type="GO" id="GO:0036381">
    <property type="term" value="F:pyridoxal 5'-phosphate synthase (glutamine hydrolysing) activity"/>
    <property type="evidence" value="ECO:0007669"/>
    <property type="project" value="UniProtKB-UniRule"/>
</dbReference>
<dbReference type="Gene3D" id="3.40.50.880">
    <property type="match status" value="1"/>
</dbReference>
<dbReference type="CDD" id="cd01749">
    <property type="entry name" value="GATase1_PB"/>
    <property type="match status" value="1"/>
</dbReference>
<evidence type="ECO:0000256" key="11">
    <source>
        <dbReference type="PIRSR" id="PIRSR005639-1"/>
    </source>
</evidence>
<protein>
    <recommendedName>
        <fullName evidence="10">Pyridoxal 5'-phosphate synthase subunit PdxT</fullName>
        <ecNumber evidence="10">4.3.3.6</ecNumber>
    </recommendedName>
    <alternativeName>
        <fullName evidence="10">Pdx2</fullName>
    </alternativeName>
    <alternativeName>
        <fullName evidence="10">Pyridoxal 5'-phosphate synthase glutaminase subunit</fullName>
        <ecNumber evidence="10">3.5.1.2</ecNumber>
    </alternativeName>
</protein>